<dbReference type="Gene3D" id="1.10.3580.10">
    <property type="entry name" value="ATP12 ATPase"/>
    <property type="match status" value="1"/>
</dbReference>
<dbReference type="GeneID" id="5234597"/>
<organism evidence="7 8">
    <name type="scientific">Lodderomyces elongisporus (strain ATCC 11503 / CBS 2605 / JCM 1781 / NBRC 1676 / NRRL YB-4239)</name>
    <name type="common">Yeast</name>
    <name type="synonym">Saccharomyces elongisporus</name>
    <dbReference type="NCBI Taxonomy" id="379508"/>
    <lineage>
        <taxon>Eukaryota</taxon>
        <taxon>Fungi</taxon>
        <taxon>Dikarya</taxon>
        <taxon>Ascomycota</taxon>
        <taxon>Saccharomycotina</taxon>
        <taxon>Pichiomycetes</taxon>
        <taxon>Debaryomycetaceae</taxon>
        <taxon>Candida/Lodderomyces clade</taxon>
        <taxon>Lodderomyces</taxon>
    </lineage>
</organism>
<dbReference type="GO" id="GO:0005759">
    <property type="term" value="C:mitochondrial matrix"/>
    <property type="evidence" value="ECO:0007669"/>
    <property type="project" value="EnsemblFungi"/>
</dbReference>
<evidence type="ECO:0000259" key="6">
    <source>
        <dbReference type="PROSITE" id="PS50835"/>
    </source>
</evidence>
<proteinExistence type="inferred from homology"/>
<comment type="similarity">
    <text evidence="2">Belongs to the ATP12 family.</text>
</comment>
<dbReference type="EMBL" id="CH981525">
    <property type="protein sequence ID" value="EDK43459.1"/>
    <property type="molecule type" value="Genomic_DNA"/>
</dbReference>
<dbReference type="AlphaFoldDB" id="A5DWA1"/>
<dbReference type="VEuPathDB" id="FungiDB:LELG_01637"/>
<dbReference type="GO" id="GO:0033615">
    <property type="term" value="P:mitochondrial proton-transporting ATP synthase complex assembly"/>
    <property type="evidence" value="ECO:0007669"/>
    <property type="project" value="EnsemblFungi"/>
</dbReference>
<dbReference type="InterPro" id="IPR023335">
    <property type="entry name" value="ATP12_ortho_dom_sf"/>
</dbReference>
<name>A5DWA1_LODEL</name>
<evidence type="ECO:0000256" key="4">
    <source>
        <dbReference type="ARBA" id="ARBA00023128"/>
    </source>
</evidence>
<keyword evidence="5" id="KW-0143">Chaperone</keyword>
<comment type="subcellular location">
    <subcellularLocation>
        <location evidence="1">Mitochondrion</location>
    </subcellularLocation>
</comment>
<reference evidence="7 8" key="1">
    <citation type="journal article" date="2009" name="Nature">
        <title>Evolution of pathogenicity and sexual reproduction in eight Candida genomes.</title>
        <authorList>
            <person name="Butler G."/>
            <person name="Rasmussen M.D."/>
            <person name="Lin M.F."/>
            <person name="Santos M.A."/>
            <person name="Sakthikumar S."/>
            <person name="Munro C.A."/>
            <person name="Rheinbay E."/>
            <person name="Grabherr M."/>
            <person name="Forche A."/>
            <person name="Reedy J.L."/>
            <person name="Agrafioti I."/>
            <person name="Arnaud M.B."/>
            <person name="Bates S."/>
            <person name="Brown A.J."/>
            <person name="Brunke S."/>
            <person name="Costanzo M.C."/>
            <person name="Fitzpatrick D.A."/>
            <person name="de Groot P.W."/>
            <person name="Harris D."/>
            <person name="Hoyer L.L."/>
            <person name="Hube B."/>
            <person name="Klis F.M."/>
            <person name="Kodira C."/>
            <person name="Lennard N."/>
            <person name="Logue M.E."/>
            <person name="Martin R."/>
            <person name="Neiman A.M."/>
            <person name="Nikolaou E."/>
            <person name="Quail M.A."/>
            <person name="Quinn J."/>
            <person name="Santos M.C."/>
            <person name="Schmitzberger F.F."/>
            <person name="Sherlock G."/>
            <person name="Shah P."/>
            <person name="Silverstein K.A."/>
            <person name="Skrzypek M.S."/>
            <person name="Soll D."/>
            <person name="Staggs R."/>
            <person name="Stansfield I."/>
            <person name="Stumpf M.P."/>
            <person name="Sudbery P.E."/>
            <person name="Srikantha T."/>
            <person name="Zeng Q."/>
            <person name="Berman J."/>
            <person name="Berriman M."/>
            <person name="Heitman J."/>
            <person name="Gow N.A."/>
            <person name="Lorenz M.C."/>
            <person name="Birren B.W."/>
            <person name="Kellis M."/>
            <person name="Cuomo C.A."/>
        </authorList>
    </citation>
    <scope>NUCLEOTIDE SEQUENCE [LARGE SCALE GENOMIC DNA]</scope>
    <source>
        <strain evidence="8">ATCC 11503 / BCRC 21390 / CBS 2605 / JCM 1781 / NBRC 1676 / NRRL YB-4239</strain>
    </source>
</reference>
<keyword evidence="3" id="KW-0809">Transit peptide</keyword>
<keyword evidence="8" id="KW-1185">Reference proteome</keyword>
<dbReference type="InParanoid" id="A5DWA1"/>
<evidence type="ECO:0000256" key="2">
    <source>
        <dbReference type="ARBA" id="ARBA00008231"/>
    </source>
</evidence>
<dbReference type="InterPro" id="IPR011419">
    <property type="entry name" value="ATP12_ATP_synth-F1-assembly"/>
</dbReference>
<feature type="domain" description="Ig-like" evidence="6">
    <location>
        <begin position="200"/>
        <end position="287"/>
    </location>
</feature>
<dbReference type="Pfam" id="PF07542">
    <property type="entry name" value="ATP12"/>
    <property type="match status" value="1"/>
</dbReference>
<evidence type="ECO:0000313" key="8">
    <source>
        <dbReference type="Proteomes" id="UP000001996"/>
    </source>
</evidence>
<dbReference type="InterPro" id="IPR007110">
    <property type="entry name" value="Ig-like_dom"/>
</dbReference>
<sequence>MFRFAVKKQLSRVGSYLFPTRLVSVPQILLQAPNFATSSSPAEGIHNDLEHNIQSETNKLAKTGRKFWDKCDVYLNPNTNLYEIQLDGKTLRTPLGFPLTVPKNKKQLAYLISHEWTNLPNISVKSSALPLTGLAARAIDLLKRNEIDEETNEQVKEVIAIKDLKESLLRYLNTDTCLIFAGKKDCDGKLRKRQEELYRPLIKEFQEFLTEFGHKSGRLPKNDKIVLQTLDCETDGLRGNYQTQSTQDVVIEWMDQLDIYELIALEKSILTTKSFLCGASILRSNVSDPERMHAVFQVNKDTQDKFWYKNVEEIIEMGNLETILQTGEWGEVEDTHDVDQREWLRSLACAALVSH</sequence>
<evidence type="ECO:0000313" key="7">
    <source>
        <dbReference type="EMBL" id="EDK43459.1"/>
    </source>
</evidence>
<gene>
    <name evidence="7" type="ORF">LELG_01637</name>
</gene>
<keyword evidence="4" id="KW-0496">Mitochondrion</keyword>
<dbReference type="InterPro" id="IPR042272">
    <property type="entry name" value="ATP12_ATP_synth-F1-assembly_N"/>
</dbReference>
<dbReference type="FunCoup" id="A5DWA1">
    <property type="interactions" value="657"/>
</dbReference>
<dbReference type="STRING" id="379508.A5DWA1"/>
<evidence type="ECO:0000256" key="3">
    <source>
        <dbReference type="ARBA" id="ARBA00022946"/>
    </source>
</evidence>
<dbReference type="eggNOG" id="KOG3015">
    <property type="taxonomic scope" value="Eukaryota"/>
</dbReference>
<dbReference type="KEGG" id="lel:PVL30_001608"/>
<dbReference type="PROSITE" id="PS50835">
    <property type="entry name" value="IG_LIKE"/>
    <property type="match status" value="1"/>
</dbReference>
<dbReference type="Proteomes" id="UP000001996">
    <property type="component" value="Unassembled WGS sequence"/>
</dbReference>
<protein>
    <recommendedName>
        <fullName evidence="6">Ig-like domain-containing protein</fullName>
    </recommendedName>
</protein>
<evidence type="ECO:0000256" key="5">
    <source>
        <dbReference type="ARBA" id="ARBA00023186"/>
    </source>
</evidence>
<dbReference type="OMA" id="QGWVMGL"/>
<dbReference type="PANTHER" id="PTHR21013:SF10">
    <property type="entry name" value="ATP SYNTHASE MITOCHONDRIAL F1 COMPLEX ASSEMBLY FACTOR 2"/>
    <property type="match status" value="1"/>
</dbReference>
<accession>A5DWA1</accession>
<dbReference type="HOGENOM" id="CLU_047893_1_2_1"/>
<dbReference type="SUPFAM" id="SSF160909">
    <property type="entry name" value="ATP12-like"/>
    <property type="match status" value="1"/>
</dbReference>
<dbReference type="GO" id="GO:0019904">
    <property type="term" value="F:protein domain specific binding"/>
    <property type="evidence" value="ECO:0007669"/>
    <property type="project" value="EnsemblFungi"/>
</dbReference>
<dbReference type="Gene3D" id="3.30.2180.10">
    <property type="entry name" value="ATP12-like"/>
    <property type="match status" value="1"/>
</dbReference>
<dbReference type="PANTHER" id="PTHR21013">
    <property type="entry name" value="ATP SYNTHASE MITOCHONDRIAL F1 COMPLEX ASSEMBLY FACTOR 2/ATP12 PROTEIN, MITOCHONDRIAL PRECURSOR"/>
    <property type="match status" value="1"/>
</dbReference>
<dbReference type="OrthoDB" id="5322896at2759"/>
<evidence type="ECO:0000256" key="1">
    <source>
        <dbReference type="ARBA" id="ARBA00004173"/>
    </source>
</evidence>